<proteinExistence type="predicted"/>
<dbReference type="EMBL" id="CP003321">
    <property type="protein sequence ID" value="AFL66465.1"/>
    <property type="molecule type" value="Genomic_DNA"/>
</dbReference>
<dbReference type="RefSeq" id="WP_014767366.1">
    <property type="nucleotide sequence ID" value="NC_018001.1"/>
</dbReference>
<dbReference type="KEGG" id="dfd:Desfe_0564"/>
<evidence type="ECO:0000256" key="1">
    <source>
        <dbReference type="SAM" id="Phobius"/>
    </source>
</evidence>
<gene>
    <name evidence="2" type="ORF">Desfe_0564</name>
</gene>
<protein>
    <submittedName>
        <fullName evidence="2">Uncharacterized protein</fullName>
    </submittedName>
</protein>
<keyword evidence="1" id="KW-0472">Membrane</keyword>
<feature type="transmembrane region" description="Helical" evidence="1">
    <location>
        <begin position="37"/>
        <end position="55"/>
    </location>
</feature>
<reference evidence="2 3" key="1">
    <citation type="journal article" date="2012" name="J. Bacteriol.">
        <title>Complete Genome Sequence of Desulfurococcus fermentans, a Hyperthermophilic Cellulolytic Crenarchaeon Isolated from a Freshwater Hot Spring in Kamchatka, Russia.</title>
        <authorList>
            <person name="Susanti D."/>
            <person name="Johnson E.F."/>
            <person name="Rodriguez J.R."/>
            <person name="Anderson I."/>
            <person name="Perevalova A.A."/>
            <person name="Kyrpides N."/>
            <person name="Lucas S."/>
            <person name="Han J."/>
            <person name="Lapidus A."/>
            <person name="Cheng J.F."/>
            <person name="Goodwin L."/>
            <person name="Pitluck S."/>
            <person name="Mavrommatis K."/>
            <person name="Peters L."/>
            <person name="Land M.L."/>
            <person name="Hauser L."/>
            <person name="Gopalan V."/>
            <person name="Chan P.P."/>
            <person name="Lowe T.M."/>
            <person name="Atomi H."/>
            <person name="Bonch-Osmolovskaya E.A."/>
            <person name="Woyke T."/>
            <person name="Mukhopadhyay B."/>
        </authorList>
    </citation>
    <scope>NUCLEOTIDE SEQUENCE [LARGE SCALE GENOMIC DNA]</scope>
    <source>
        <strain evidence="2 3">DSM 16532</strain>
    </source>
</reference>
<keyword evidence="3" id="KW-1185">Reference proteome</keyword>
<keyword evidence="1" id="KW-0812">Transmembrane</keyword>
<dbReference type="AlphaFoldDB" id="I3XR91"/>
<dbReference type="eggNOG" id="arCOG06104">
    <property type="taxonomic scope" value="Archaea"/>
</dbReference>
<evidence type="ECO:0000313" key="2">
    <source>
        <dbReference type="EMBL" id="AFL66465.1"/>
    </source>
</evidence>
<dbReference type="HOGENOM" id="CLU_2646104_0_0_2"/>
<feature type="transmembrane region" description="Helical" evidence="1">
    <location>
        <begin position="6"/>
        <end position="30"/>
    </location>
</feature>
<organism evidence="2 3">
    <name type="scientific">Desulfurococcus amylolyticus DSM 16532</name>
    <dbReference type="NCBI Taxonomy" id="768672"/>
    <lineage>
        <taxon>Archaea</taxon>
        <taxon>Thermoproteota</taxon>
        <taxon>Thermoprotei</taxon>
        <taxon>Desulfurococcales</taxon>
        <taxon>Desulfurococcaceae</taxon>
        <taxon>Desulfurococcus</taxon>
    </lineage>
</organism>
<evidence type="ECO:0000313" key="3">
    <source>
        <dbReference type="Proteomes" id="UP000006175"/>
    </source>
</evidence>
<sequence length="83" mass="9201" precursor="true">MKPMNILGMVLTILGILMFFWGLIAGFMYAQIKGVNAIIMIYSLFPLLLGPWLWLGETPGALKKFVEAKIEKSALEKARKGGT</sequence>
<name>I3XR91_DESAM</name>
<dbReference type="OrthoDB" id="379066at2157"/>
<dbReference type="GeneID" id="13062254"/>
<dbReference type="Proteomes" id="UP000006175">
    <property type="component" value="Chromosome"/>
</dbReference>
<accession>I3XR91</accession>
<keyword evidence="1" id="KW-1133">Transmembrane helix</keyword>